<dbReference type="RefSeq" id="XP_031867250.1">
    <property type="nucleotide sequence ID" value="XM_032016959.1"/>
</dbReference>
<accession>A0A370TGD7</accession>
<dbReference type="GeneID" id="43601185"/>
<dbReference type="CDD" id="cd14686">
    <property type="entry name" value="bZIP"/>
    <property type="match status" value="1"/>
</dbReference>
<dbReference type="AlphaFoldDB" id="A0A370TGD7"/>
<gene>
    <name evidence="2" type="ORF">BP5553_08336</name>
</gene>
<organism evidence="2 3">
    <name type="scientific">Venustampulla echinocandica</name>
    <dbReference type="NCBI Taxonomy" id="2656787"/>
    <lineage>
        <taxon>Eukaryota</taxon>
        <taxon>Fungi</taxon>
        <taxon>Dikarya</taxon>
        <taxon>Ascomycota</taxon>
        <taxon>Pezizomycotina</taxon>
        <taxon>Leotiomycetes</taxon>
        <taxon>Helotiales</taxon>
        <taxon>Pleuroascaceae</taxon>
        <taxon>Venustampulla</taxon>
    </lineage>
</organism>
<name>A0A370TGD7_9HELO</name>
<sequence>MSSSRAQPGVWNAANGPRVLTEAQRQRKRERDRNSKREEKLKQQQRMQELEEAKNSASKRVQELEAQLENCCCKRGGATRLDMRRCQSSVHIPTVHNALPPSNYSDPTTYHPSNLSPDYAYLSNANFEKSGPGAIPWGDKEANLYQESLTSPGCATEGSAASYCGSYSNYQADPHPDSRQTSFEDPEPRVAPYNINYSGVSSPDQPCFSPASNNVGCYLGFSIPINRVS</sequence>
<feature type="compositionally biased region" description="Basic and acidic residues" evidence="1">
    <location>
        <begin position="29"/>
        <end position="54"/>
    </location>
</feature>
<keyword evidence="3" id="KW-1185">Reference proteome</keyword>
<dbReference type="Proteomes" id="UP000254866">
    <property type="component" value="Unassembled WGS sequence"/>
</dbReference>
<reference evidence="2 3" key="1">
    <citation type="journal article" date="2018" name="IMA Fungus">
        <title>IMA Genome-F 9: Draft genome sequence of Annulohypoxylon stygium, Aspergillus mulundensis, Berkeleyomyces basicola (syn. Thielaviopsis basicola), Ceratocystis smalleyi, two Cercospora beticola strains, Coleophoma cylindrospora, Fusarium fracticaudum, Phialophora cf. hyalina, and Morchella septimelata.</title>
        <authorList>
            <person name="Wingfield B.D."/>
            <person name="Bills G.F."/>
            <person name="Dong Y."/>
            <person name="Huang W."/>
            <person name="Nel W.J."/>
            <person name="Swalarsk-Parry B.S."/>
            <person name="Vaghefi N."/>
            <person name="Wilken P.M."/>
            <person name="An Z."/>
            <person name="de Beer Z.W."/>
            <person name="De Vos L."/>
            <person name="Chen L."/>
            <person name="Duong T.A."/>
            <person name="Gao Y."/>
            <person name="Hammerbacher A."/>
            <person name="Kikkert J.R."/>
            <person name="Li Y."/>
            <person name="Li H."/>
            <person name="Li K."/>
            <person name="Li Q."/>
            <person name="Liu X."/>
            <person name="Ma X."/>
            <person name="Naidoo K."/>
            <person name="Pethybridge S.J."/>
            <person name="Sun J."/>
            <person name="Steenkamp E.T."/>
            <person name="van der Nest M.A."/>
            <person name="van Wyk S."/>
            <person name="Wingfield M.J."/>
            <person name="Xiong C."/>
            <person name="Yue Q."/>
            <person name="Zhang X."/>
        </authorList>
    </citation>
    <scope>NUCLEOTIDE SEQUENCE [LARGE SCALE GENOMIC DNA]</scope>
    <source>
        <strain evidence="2 3">BP 5553</strain>
    </source>
</reference>
<comment type="caution">
    <text evidence="2">The sequence shown here is derived from an EMBL/GenBank/DDBJ whole genome shotgun (WGS) entry which is preliminary data.</text>
</comment>
<dbReference type="OrthoDB" id="3564737at2759"/>
<evidence type="ECO:0000313" key="2">
    <source>
        <dbReference type="EMBL" id="RDL33968.1"/>
    </source>
</evidence>
<evidence type="ECO:0008006" key="4">
    <source>
        <dbReference type="Google" id="ProtNLM"/>
    </source>
</evidence>
<proteinExistence type="predicted"/>
<protein>
    <recommendedName>
        <fullName evidence="4">BZIP domain-containing protein</fullName>
    </recommendedName>
</protein>
<evidence type="ECO:0000256" key="1">
    <source>
        <dbReference type="SAM" id="MobiDB-lite"/>
    </source>
</evidence>
<dbReference type="EMBL" id="NPIC01000008">
    <property type="protein sequence ID" value="RDL33968.1"/>
    <property type="molecule type" value="Genomic_DNA"/>
</dbReference>
<feature type="region of interest" description="Disordered" evidence="1">
    <location>
        <begin position="1"/>
        <end position="55"/>
    </location>
</feature>
<evidence type="ECO:0000313" key="3">
    <source>
        <dbReference type="Proteomes" id="UP000254866"/>
    </source>
</evidence>